<reference evidence="1 2" key="1">
    <citation type="journal article" date="2012" name="J. Bacteriol.">
        <title>Complete genome sequences of Desulfosporosinus orientis DSM765T, Desulfosporosinus youngiae DSM17734T, Desulfosporosinus meridiei DSM13257T, and Desulfosporosinus acidiphilus DSM22704T.</title>
        <authorList>
            <person name="Pester M."/>
            <person name="Brambilla E."/>
            <person name="Alazard D."/>
            <person name="Rattei T."/>
            <person name="Weinmaier T."/>
            <person name="Han J."/>
            <person name="Lucas S."/>
            <person name="Lapidus A."/>
            <person name="Cheng J.F."/>
            <person name="Goodwin L."/>
            <person name="Pitluck S."/>
            <person name="Peters L."/>
            <person name="Ovchinnikova G."/>
            <person name="Teshima H."/>
            <person name="Detter J.C."/>
            <person name="Han C.S."/>
            <person name="Tapia R."/>
            <person name="Land M.L."/>
            <person name="Hauser L."/>
            <person name="Kyrpides N.C."/>
            <person name="Ivanova N.N."/>
            <person name="Pagani I."/>
            <person name="Huntmann M."/>
            <person name="Wei C.L."/>
            <person name="Davenport K.W."/>
            <person name="Daligault H."/>
            <person name="Chain P.S."/>
            <person name="Chen A."/>
            <person name="Mavromatis K."/>
            <person name="Markowitz V."/>
            <person name="Szeto E."/>
            <person name="Mikhailova N."/>
            <person name="Pati A."/>
            <person name="Wagner M."/>
            <person name="Woyke T."/>
            <person name="Ollivier B."/>
            <person name="Klenk H.P."/>
            <person name="Spring S."/>
            <person name="Loy A."/>
        </authorList>
    </citation>
    <scope>NUCLEOTIDE SEQUENCE [LARGE SCALE GENOMIC DNA]</scope>
    <source>
        <strain evidence="2">ATCC BAA-275 / DSM 13257 / NCIMB 13706 / S10</strain>
    </source>
</reference>
<dbReference type="EMBL" id="CP003629">
    <property type="protein sequence ID" value="AFQ42511.1"/>
    <property type="molecule type" value="Genomic_DNA"/>
</dbReference>
<organism evidence="1 2">
    <name type="scientific">Desulfosporosinus meridiei (strain ATCC BAA-275 / DSM 13257 / KCTC 12902 / NCIMB 13706 / S10)</name>
    <dbReference type="NCBI Taxonomy" id="768704"/>
    <lineage>
        <taxon>Bacteria</taxon>
        <taxon>Bacillati</taxon>
        <taxon>Bacillota</taxon>
        <taxon>Clostridia</taxon>
        <taxon>Eubacteriales</taxon>
        <taxon>Desulfitobacteriaceae</taxon>
        <taxon>Desulfosporosinus</taxon>
    </lineage>
</organism>
<dbReference type="RefSeq" id="WP_014901433.1">
    <property type="nucleotide sequence ID" value="NC_018515.1"/>
</dbReference>
<dbReference type="Gene3D" id="3.30.1330.30">
    <property type="match status" value="1"/>
</dbReference>
<reference evidence="2" key="2">
    <citation type="submission" date="2012-08" db="EMBL/GenBank/DDBJ databases">
        <title>Finished genome of Desulfosporosinus meridiei DSM 13257.</title>
        <authorList>
            <person name="Huntemann M."/>
            <person name="Wei C.-L."/>
            <person name="Han J."/>
            <person name="Detter J.C."/>
            <person name="Han C."/>
            <person name="Davenport K."/>
            <person name="Daligault H."/>
            <person name="Erkkila T."/>
            <person name="Gu W."/>
            <person name="Munk A.C.C."/>
            <person name="Teshima H."/>
            <person name="Xu Y."/>
            <person name="Chain P."/>
            <person name="Tapia R."/>
            <person name="Chen A."/>
            <person name="Krypides N."/>
            <person name="Mavromatis K."/>
            <person name="Markowitz V."/>
            <person name="Szeto E."/>
            <person name="Ivanova N."/>
            <person name="Mikhailova N."/>
            <person name="Ovchinnikova G."/>
            <person name="Pagani I."/>
            <person name="Pati A."/>
            <person name="Goodwin L."/>
            <person name="Peters L."/>
            <person name="Pitluck S."/>
            <person name="Woyke T."/>
            <person name="Pester M."/>
            <person name="Spring S."/>
            <person name="Ollivier B."/>
            <person name="Rattei T."/>
            <person name="Klenk H.-P."/>
            <person name="Wagner M."/>
            <person name="Loy A."/>
        </authorList>
    </citation>
    <scope>NUCLEOTIDE SEQUENCE [LARGE SCALE GENOMIC DNA]</scope>
    <source>
        <strain evidence="2">ATCC BAA-275 / DSM 13257 / NCIMB 13706 / S10</strain>
    </source>
</reference>
<dbReference type="Pfam" id="PF07997">
    <property type="entry name" value="DUF1694"/>
    <property type="match status" value="1"/>
</dbReference>
<dbReference type="AlphaFoldDB" id="J7IUY1"/>
<name>J7IUY1_DESMD</name>
<proteinExistence type="predicted"/>
<dbReference type="OrthoDB" id="95278at2"/>
<keyword evidence="2" id="KW-1185">Reference proteome</keyword>
<dbReference type="KEGG" id="dmi:Desmer_0462"/>
<gene>
    <name evidence="1" type="ordered locus">Desmer_0462</name>
</gene>
<evidence type="ECO:0000313" key="2">
    <source>
        <dbReference type="Proteomes" id="UP000005262"/>
    </source>
</evidence>
<dbReference type="SUPFAM" id="SSF160515">
    <property type="entry name" value="YueI-like"/>
    <property type="match status" value="1"/>
</dbReference>
<dbReference type="InterPro" id="IPR012543">
    <property type="entry name" value="DUF1694"/>
</dbReference>
<evidence type="ECO:0000313" key="1">
    <source>
        <dbReference type="EMBL" id="AFQ42511.1"/>
    </source>
</evidence>
<dbReference type="Proteomes" id="UP000005262">
    <property type="component" value="Chromosome"/>
</dbReference>
<dbReference type="HOGENOM" id="CLU_111531_1_1_9"/>
<accession>J7IUY1</accession>
<evidence type="ECO:0008006" key="3">
    <source>
        <dbReference type="Google" id="ProtNLM"/>
    </source>
</evidence>
<dbReference type="InterPro" id="IPR029064">
    <property type="entry name" value="Ribosomal_eL30-like_sf"/>
</dbReference>
<protein>
    <recommendedName>
        <fullName evidence="3">DUF1694 domain-containing protein</fullName>
    </recommendedName>
</protein>
<dbReference type="eggNOG" id="COG5506">
    <property type="taxonomic scope" value="Bacteria"/>
</dbReference>
<sequence>MESDTYNDTLPSVDQDLTLQRISLGIHGAPELKRDEKLNYLGEFRERIIRRLTKKQVADTFVYTEIEEALKHEKSSKMLINGTLSPQLIDKYIKLARQVDKSYTMIYDPQLTGNTGLVVVSNEAVDIKDIDVQPQDPGSKDQLSR</sequence>